<comment type="caution">
    <text evidence="2">The sequence shown here is derived from an EMBL/GenBank/DDBJ whole genome shotgun (WGS) entry which is preliminary data.</text>
</comment>
<evidence type="ECO:0000313" key="3">
    <source>
        <dbReference type="Proteomes" id="UP000193685"/>
    </source>
</evidence>
<dbReference type="SUPFAM" id="SSF51556">
    <property type="entry name" value="Metallo-dependent hydrolases"/>
    <property type="match status" value="1"/>
</dbReference>
<name>A0A1Y2FDN9_PROLT</name>
<keyword evidence="1" id="KW-0378">Hydrolase</keyword>
<comment type="similarity">
    <text evidence="1">Belongs to the metallo-dependent hydrolases superfamily. Peptidase M19 family.</text>
</comment>
<dbReference type="PANTHER" id="PTHR10443">
    <property type="entry name" value="MICROSOMAL DIPEPTIDASE"/>
    <property type="match status" value="1"/>
</dbReference>
<dbReference type="GO" id="GO:0006508">
    <property type="term" value="P:proteolysis"/>
    <property type="evidence" value="ECO:0007669"/>
    <property type="project" value="UniProtKB-KW"/>
</dbReference>
<dbReference type="OMA" id="SRHNVFG"/>
<dbReference type="GO" id="GO:0046872">
    <property type="term" value="F:metal ion binding"/>
    <property type="evidence" value="ECO:0007669"/>
    <property type="project" value="UniProtKB-UniRule"/>
</dbReference>
<dbReference type="InterPro" id="IPR008257">
    <property type="entry name" value="Pept_M19"/>
</dbReference>
<gene>
    <name evidence="2" type="ORF">BCR37DRAFT_347976</name>
</gene>
<dbReference type="STRING" id="56484.A0A1Y2FDN9"/>
<keyword evidence="1" id="KW-0479">Metal-binding</keyword>
<accession>A0A1Y2FDN9</accession>
<dbReference type="PANTHER" id="PTHR10443:SF12">
    <property type="entry name" value="DIPEPTIDASE"/>
    <property type="match status" value="1"/>
</dbReference>
<comment type="catalytic activity">
    <reaction evidence="1">
        <text>an L-aminoacyl-L-amino acid + H2O = 2 an L-alpha-amino acid</text>
        <dbReference type="Rhea" id="RHEA:48940"/>
        <dbReference type="ChEBI" id="CHEBI:15377"/>
        <dbReference type="ChEBI" id="CHEBI:59869"/>
        <dbReference type="ChEBI" id="CHEBI:77460"/>
        <dbReference type="EC" id="3.4.13.19"/>
    </reaction>
</comment>
<keyword evidence="1" id="KW-0224">Dipeptidase</keyword>
<dbReference type="AlphaFoldDB" id="A0A1Y2FDN9"/>
<dbReference type="PROSITE" id="PS51365">
    <property type="entry name" value="RENAL_DIPEPTIDASE_2"/>
    <property type="match status" value="1"/>
</dbReference>
<dbReference type="GO" id="GO:0070573">
    <property type="term" value="F:metallodipeptidase activity"/>
    <property type="evidence" value="ECO:0007669"/>
    <property type="project" value="InterPro"/>
</dbReference>
<organism evidence="2 3">
    <name type="scientific">Protomyces lactucae-debilis</name>
    <dbReference type="NCBI Taxonomy" id="2754530"/>
    <lineage>
        <taxon>Eukaryota</taxon>
        <taxon>Fungi</taxon>
        <taxon>Dikarya</taxon>
        <taxon>Ascomycota</taxon>
        <taxon>Taphrinomycotina</taxon>
        <taxon>Taphrinomycetes</taxon>
        <taxon>Taphrinales</taxon>
        <taxon>Protomycetaceae</taxon>
        <taxon>Protomyces</taxon>
    </lineage>
</organism>
<keyword evidence="1" id="KW-0645">Protease</keyword>
<dbReference type="GeneID" id="63784406"/>
<sequence length="379" mass="42516">MLEPAKRHHHNWTHKSPDKRVVYLLKHHPLLDTHVDLPELARWQFHNKIEGPDFAFDKEGFFGHLDIPRIRQGGASGFIWSVFTECPKDWNDTSAVGTMTQARSTLQQIDVAKRIVAKYPKDLSLATDVKSFRTQAKKGKISGFLGVEGLHQIGNSPAALRLYHELGVRYVTLTHMCHNKYADSASVPADFGGLSRDGRFIVQEMNRIGLMVDLSHVSDDTMRQALELSRAPVIFSHSGAQGVFKHERNAPDDVLDLLKKNDGVINIVFMQEYLGPDGRQVTIDTVVDHVLYVAERIGWRHVGIGSDFDGVEHLPQGLESVAQYPALIKRIIERSNATDAQLAGFVGGNTLRVLEQVERVAAKMQREGFVVYEVDEIVD</sequence>
<dbReference type="Pfam" id="PF01244">
    <property type="entry name" value="Peptidase_M19"/>
    <property type="match status" value="1"/>
</dbReference>
<dbReference type="OrthoDB" id="445695at2759"/>
<proteinExistence type="inferred from homology"/>
<dbReference type="EC" id="3.4.13.19" evidence="1"/>
<protein>
    <recommendedName>
        <fullName evidence="1">Dipeptidase</fullName>
        <ecNumber evidence="1">3.4.13.19</ecNumber>
    </recommendedName>
</protein>
<dbReference type="EMBL" id="MCFI01000011">
    <property type="protein sequence ID" value="ORY81534.1"/>
    <property type="molecule type" value="Genomic_DNA"/>
</dbReference>
<keyword evidence="1" id="KW-0862">Zinc</keyword>
<evidence type="ECO:0000313" key="2">
    <source>
        <dbReference type="EMBL" id="ORY81534.1"/>
    </source>
</evidence>
<dbReference type="RefSeq" id="XP_040724910.1">
    <property type="nucleotide sequence ID" value="XM_040867807.1"/>
</dbReference>
<comment type="cofactor">
    <cofactor evidence="1">
        <name>Zn(2+)</name>
        <dbReference type="ChEBI" id="CHEBI:29105"/>
    </cofactor>
</comment>
<dbReference type="Gene3D" id="3.20.20.140">
    <property type="entry name" value="Metal-dependent hydrolases"/>
    <property type="match status" value="1"/>
</dbReference>
<evidence type="ECO:0000256" key="1">
    <source>
        <dbReference type="RuleBase" id="RU341113"/>
    </source>
</evidence>
<dbReference type="CDD" id="cd01301">
    <property type="entry name" value="rDP_like"/>
    <property type="match status" value="1"/>
</dbReference>
<dbReference type="Proteomes" id="UP000193685">
    <property type="component" value="Unassembled WGS sequence"/>
</dbReference>
<keyword evidence="3" id="KW-1185">Reference proteome</keyword>
<reference evidence="2 3" key="1">
    <citation type="submission" date="2016-07" db="EMBL/GenBank/DDBJ databases">
        <title>Pervasive Adenine N6-methylation of Active Genes in Fungi.</title>
        <authorList>
            <consortium name="DOE Joint Genome Institute"/>
            <person name="Mondo S.J."/>
            <person name="Dannebaum R.O."/>
            <person name="Kuo R.C."/>
            <person name="Labutti K."/>
            <person name="Haridas S."/>
            <person name="Kuo A."/>
            <person name="Salamov A."/>
            <person name="Ahrendt S.R."/>
            <person name="Lipzen A."/>
            <person name="Sullivan W."/>
            <person name="Andreopoulos W.B."/>
            <person name="Clum A."/>
            <person name="Lindquist E."/>
            <person name="Daum C."/>
            <person name="Ramamoorthy G.K."/>
            <person name="Gryganskyi A."/>
            <person name="Culley D."/>
            <person name="Magnuson J.K."/>
            <person name="James T.Y."/>
            <person name="O'Malley M.A."/>
            <person name="Stajich J.E."/>
            <person name="Spatafora J.W."/>
            <person name="Visel A."/>
            <person name="Grigoriev I.V."/>
        </authorList>
    </citation>
    <scope>NUCLEOTIDE SEQUENCE [LARGE SCALE GENOMIC DNA]</scope>
    <source>
        <strain evidence="2 3">12-1054</strain>
    </source>
</reference>
<dbReference type="InterPro" id="IPR032466">
    <property type="entry name" value="Metal_Hydrolase"/>
</dbReference>
<keyword evidence="1" id="KW-0482">Metalloprotease</keyword>